<gene>
    <name evidence="2" type="ORF">F0Q45_17725</name>
</gene>
<reference evidence="2 3" key="1">
    <citation type="submission" date="2019-09" db="EMBL/GenBank/DDBJ databases">
        <title>Report of infection by Mycobacterium simiae a patient suffering from pulmonary tuberculosis.</title>
        <authorList>
            <person name="Mohanty P.S."/>
            <person name="Bansal A.K."/>
            <person name="Singh H."/>
            <person name="Sharma S."/>
            <person name="Patil S.A."/>
            <person name="Upadhaya P."/>
            <person name="Singh P.K."/>
            <person name="Kumar D."/>
            <person name="Kumar S."/>
            <person name="Singh R.K."/>
            <person name="Chaudhary B."/>
        </authorList>
    </citation>
    <scope>NUCLEOTIDE SEQUENCE [LARGE SCALE GENOMIC DNA]</scope>
    <source>
        <strain evidence="2 3">JAL-560-SIM</strain>
    </source>
</reference>
<evidence type="ECO:0000313" key="2">
    <source>
        <dbReference type="EMBL" id="KAA1248965.1"/>
    </source>
</evidence>
<accession>A0A5B1BM83</accession>
<dbReference type="Proteomes" id="UP000324701">
    <property type="component" value="Unassembled WGS sequence"/>
</dbReference>
<comment type="caution">
    <text evidence="2">The sequence shown here is derived from an EMBL/GenBank/DDBJ whole genome shotgun (WGS) entry which is preliminary data.</text>
</comment>
<proteinExistence type="predicted"/>
<dbReference type="OrthoDB" id="9793837at2"/>
<organism evidence="2 3">
    <name type="scientific">Mycobacterium simiae</name>
    <name type="common">Mycobacterium habana</name>
    <dbReference type="NCBI Taxonomy" id="1784"/>
    <lineage>
        <taxon>Bacteria</taxon>
        <taxon>Bacillati</taxon>
        <taxon>Actinomycetota</taxon>
        <taxon>Actinomycetes</taxon>
        <taxon>Mycobacteriales</taxon>
        <taxon>Mycobacteriaceae</taxon>
        <taxon>Mycobacterium</taxon>
        <taxon>Mycobacterium simiae complex</taxon>
    </lineage>
</organism>
<name>A0A5B1BM83_MYCSI</name>
<evidence type="ECO:0000259" key="1">
    <source>
        <dbReference type="Pfam" id="PF20376"/>
    </source>
</evidence>
<dbReference type="InterPro" id="IPR046612">
    <property type="entry name" value="DUF6671"/>
</dbReference>
<keyword evidence="3" id="KW-1185">Reference proteome</keyword>
<dbReference type="Pfam" id="PF20376">
    <property type="entry name" value="DUF6671"/>
    <property type="match status" value="1"/>
</dbReference>
<feature type="domain" description="DUF6671" evidence="1">
    <location>
        <begin position="64"/>
        <end position="279"/>
    </location>
</feature>
<sequence>MGSYAGAVIAMGTMHGKEQQVAPAFADELGAHVIAPPGVDTDQFGTFTGDVNRTLAPLAAAIAKARLGMQVAGVPYGLASEASYDTWFGTLALHQEILVFVDDSRDIQVVEGVNTPGAPGSPRLVDSADEALAAAWNFGFPGQGATVKASVDNRVRVFGKGITDADTLHCVVDTAMAAADDHRASVEPDLRAHHNPSRRDVLAALASRLARRLATPCPECGCPGYGKVGVHDGLPCQACGGPTSLIAADIHGCPACEHHNAIARNGALAEPRYCPRCNP</sequence>
<dbReference type="EMBL" id="VTZN01000119">
    <property type="protein sequence ID" value="KAA1248965.1"/>
    <property type="molecule type" value="Genomic_DNA"/>
</dbReference>
<protein>
    <recommendedName>
        <fullName evidence="1">DUF6671 domain-containing protein</fullName>
    </recommendedName>
</protein>
<dbReference type="AlphaFoldDB" id="A0A5B1BM83"/>
<evidence type="ECO:0000313" key="3">
    <source>
        <dbReference type="Proteomes" id="UP000324701"/>
    </source>
</evidence>
<dbReference type="RefSeq" id="WP_149655181.1">
    <property type="nucleotide sequence ID" value="NZ_VTZN01000119.1"/>
</dbReference>